<dbReference type="Pfam" id="PF02743">
    <property type="entry name" value="dCache_1"/>
    <property type="match status" value="1"/>
</dbReference>
<keyword evidence="5 10" id="KW-1133">Transmembrane helix</keyword>
<evidence type="ECO:0000256" key="2">
    <source>
        <dbReference type="ARBA" id="ARBA00022475"/>
    </source>
</evidence>
<dbReference type="Gene3D" id="1.10.287.950">
    <property type="entry name" value="Methyl-accepting chemotaxis protein"/>
    <property type="match status" value="1"/>
</dbReference>
<comment type="caution">
    <text evidence="12">The sequence shown here is derived from an EMBL/GenBank/DDBJ whole genome shotgun (WGS) entry which is preliminary data.</text>
</comment>
<accession>A0A2S4JXD5</accession>
<keyword evidence="13" id="KW-1185">Reference proteome</keyword>
<evidence type="ECO:0000256" key="10">
    <source>
        <dbReference type="SAM" id="Phobius"/>
    </source>
</evidence>
<keyword evidence="3" id="KW-0145">Chemotaxis</keyword>
<dbReference type="Gene3D" id="3.30.450.20">
    <property type="entry name" value="PAS domain"/>
    <property type="match status" value="1"/>
</dbReference>
<feature type="region of interest" description="Disordered" evidence="9">
    <location>
        <begin position="318"/>
        <end position="342"/>
    </location>
</feature>
<dbReference type="CDD" id="cd12914">
    <property type="entry name" value="PDC1_DGC_like"/>
    <property type="match status" value="1"/>
</dbReference>
<keyword evidence="6 10" id="KW-0472">Membrane</keyword>
<protein>
    <recommendedName>
        <fullName evidence="11">Methyl-accepting transducer domain-containing protein</fullName>
    </recommendedName>
</protein>
<dbReference type="PROSITE" id="PS50111">
    <property type="entry name" value="CHEMOTAXIS_TRANSDUC_2"/>
    <property type="match status" value="1"/>
</dbReference>
<dbReference type="SUPFAM" id="SSF58104">
    <property type="entry name" value="Methyl-accepting chemotaxis protein (MCP) signaling domain"/>
    <property type="match status" value="1"/>
</dbReference>
<evidence type="ECO:0000256" key="9">
    <source>
        <dbReference type="SAM" id="MobiDB-lite"/>
    </source>
</evidence>
<evidence type="ECO:0000256" key="5">
    <source>
        <dbReference type="ARBA" id="ARBA00022989"/>
    </source>
</evidence>
<feature type="compositionally biased region" description="Polar residues" evidence="9">
    <location>
        <begin position="320"/>
        <end position="329"/>
    </location>
</feature>
<dbReference type="CDD" id="cd12912">
    <property type="entry name" value="PDC2_MCP_like"/>
    <property type="match status" value="1"/>
</dbReference>
<dbReference type="InterPro" id="IPR004089">
    <property type="entry name" value="MCPsignal_dom"/>
</dbReference>
<dbReference type="InterPro" id="IPR051310">
    <property type="entry name" value="MCP_chemotaxis"/>
</dbReference>
<dbReference type="PANTHER" id="PTHR43531">
    <property type="entry name" value="PROTEIN ICFG"/>
    <property type="match status" value="1"/>
</dbReference>
<evidence type="ECO:0000259" key="11">
    <source>
        <dbReference type="PROSITE" id="PS50111"/>
    </source>
</evidence>
<dbReference type="Pfam" id="PF00015">
    <property type="entry name" value="MCPsignal"/>
    <property type="match status" value="1"/>
</dbReference>
<gene>
    <name evidence="12" type="ORF">AU468_03445</name>
</gene>
<organism evidence="12 13">
    <name type="scientific">Alkalispirochaeta sphaeroplastigenens</name>
    <dbReference type="NCBI Taxonomy" id="1187066"/>
    <lineage>
        <taxon>Bacteria</taxon>
        <taxon>Pseudomonadati</taxon>
        <taxon>Spirochaetota</taxon>
        <taxon>Spirochaetia</taxon>
        <taxon>Spirochaetales</taxon>
        <taxon>Spirochaetaceae</taxon>
        <taxon>Alkalispirochaeta</taxon>
    </lineage>
</organism>
<dbReference type="SMART" id="SM00283">
    <property type="entry name" value="MA"/>
    <property type="match status" value="1"/>
</dbReference>
<name>A0A2S4JXD5_9SPIO</name>
<proteinExistence type="inferred from homology"/>
<dbReference type="SMART" id="SM00304">
    <property type="entry name" value="HAMP"/>
    <property type="match status" value="2"/>
</dbReference>
<keyword evidence="2" id="KW-1003">Cell membrane</keyword>
<comment type="subcellular location">
    <subcellularLocation>
        <location evidence="1">Cell membrane</location>
        <topology evidence="1">Multi-pass membrane protein</topology>
    </subcellularLocation>
</comment>
<sequence length="596" mass="63863">MITVFGASTALILLLTAATLLLQVRSTLTRETEESLLELARTSAVIMNDRFRDMIISLDALSHQPILTDGSDWEDIAGSLQEQAEALGYDTFGLVDLEGRNRRTLDRAITDVSDREYYRLARSGQGNVSEVLISRATGEPIMIVAVPVIREGEIRGVLIGIRDTRIFETLVNTVGIGERGYSYVISNEGTVVGHRDHSLVQERWNAMEEARSNDSYEAMARVLGAAARGESGTGRYLYGGAERLMGYAPIGDTGFSVLVGSYWQDIIAPLRWLQLVFAGVAATGLLLGTVTIAAVSRTIAKPITALVPVVEKISRLDLSVPNSPSSPDRSPQKIPEGESVRQRRDEIGEIARSIADMEESIRCAITQVQTVGIAVAGKTGELTEVENLVSRGAEKMAVVAQQLSEGSSRQAASVEEVSSAMEEMAANIRQSADNAEATEKIALQSSRKAEQSGQAATEAVEAMKQIADKIVIIEDIARETNMLSLNAAIEAARAGEQGKGFAVVATQVRKLAENSAGAAREIGALSARSMETVQNAGALLEETVPRIRQTADLVQEITASAREMSTGARQVSEAMVQLDTMVQQNAAAAEEVAATS</sequence>
<dbReference type="GO" id="GO:0007165">
    <property type="term" value="P:signal transduction"/>
    <property type="evidence" value="ECO:0007669"/>
    <property type="project" value="UniProtKB-KW"/>
</dbReference>
<evidence type="ECO:0000313" key="13">
    <source>
        <dbReference type="Proteomes" id="UP000237350"/>
    </source>
</evidence>
<reference evidence="13" key="1">
    <citation type="submission" date="2015-12" db="EMBL/GenBank/DDBJ databases">
        <authorList>
            <person name="Lodha T.D."/>
            <person name="Chintalapati S."/>
            <person name="Chintalapati V.R."/>
            <person name="Sravanthi T."/>
        </authorList>
    </citation>
    <scope>NUCLEOTIDE SEQUENCE [LARGE SCALE GENOMIC DNA]</scope>
    <source>
        <strain evidence="13">JC133</strain>
    </source>
</reference>
<dbReference type="CDD" id="cd06225">
    <property type="entry name" value="HAMP"/>
    <property type="match status" value="1"/>
</dbReference>
<evidence type="ECO:0000313" key="12">
    <source>
        <dbReference type="EMBL" id="POR04182.1"/>
    </source>
</evidence>
<dbReference type="Proteomes" id="UP000237350">
    <property type="component" value="Unassembled WGS sequence"/>
</dbReference>
<evidence type="ECO:0000256" key="7">
    <source>
        <dbReference type="ARBA" id="ARBA00029447"/>
    </source>
</evidence>
<dbReference type="AlphaFoldDB" id="A0A2S4JXD5"/>
<feature type="domain" description="Methyl-accepting transducer" evidence="11">
    <location>
        <begin position="385"/>
        <end position="596"/>
    </location>
</feature>
<dbReference type="EMBL" id="LPWH01000021">
    <property type="protein sequence ID" value="POR04182.1"/>
    <property type="molecule type" value="Genomic_DNA"/>
</dbReference>
<keyword evidence="4 10" id="KW-0812">Transmembrane</keyword>
<dbReference type="Gene3D" id="6.10.340.10">
    <property type="match status" value="1"/>
</dbReference>
<feature type="transmembrane region" description="Helical" evidence="10">
    <location>
        <begin position="272"/>
        <end position="295"/>
    </location>
</feature>
<dbReference type="PANTHER" id="PTHR43531:SF11">
    <property type="entry name" value="METHYL-ACCEPTING CHEMOTAXIS PROTEIN 3"/>
    <property type="match status" value="1"/>
</dbReference>
<dbReference type="GO" id="GO:0005886">
    <property type="term" value="C:plasma membrane"/>
    <property type="evidence" value="ECO:0007669"/>
    <property type="project" value="UniProtKB-SubCell"/>
</dbReference>
<evidence type="ECO:0000256" key="6">
    <source>
        <dbReference type="ARBA" id="ARBA00023136"/>
    </source>
</evidence>
<evidence type="ECO:0000256" key="1">
    <source>
        <dbReference type="ARBA" id="ARBA00004651"/>
    </source>
</evidence>
<keyword evidence="8" id="KW-0807">Transducer</keyword>
<evidence type="ECO:0000256" key="3">
    <source>
        <dbReference type="ARBA" id="ARBA00022500"/>
    </source>
</evidence>
<dbReference type="InterPro" id="IPR003660">
    <property type="entry name" value="HAMP_dom"/>
</dbReference>
<dbReference type="GO" id="GO:0004888">
    <property type="term" value="F:transmembrane signaling receptor activity"/>
    <property type="evidence" value="ECO:0007669"/>
    <property type="project" value="TreeGrafter"/>
</dbReference>
<evidence type="ECO:0000256" key="4">
    <source>
        <dbReference type="ARBA" id="ARBA00022692"/>
    </source>
</evidence>
<evidence type="ECO:0000256" key="8">
    <source>
        <dbReference type="PROSITE-ProRule" id="PRU00284"/>
    </source>
</evidence>
<comment type="similarity">
    <text evidence="7">Belongs to the methyl-accepting chemotaxis (MCP) protein family.</text>
</comment>
<feature type="non-terminal residue" evidence="12">
    <location>
        <position position="596"/>
    </location>
</feature>
<dbReference type="GO" id="GO:0006935">
    <property type="term" value="P:chemotaxis"/>
    <property type="evidence" value="ECO:0007669"/>
    <property type="project" value="UniProtKB-KW"/>
</dbReference>
<dbReference type="InterPro" id="IPR033479">
    <property type="entry name" value="dCache_1"/>
</dbReference>